<gene>
    <name evidence="5" type="ORF">BG006_003561</name>
</gene>
<dbReference type="AlphaFoldDB" id="A0A9P5VR92"/>
<dbReference type="Gene3D" id="1.10.472.10">
    <property type="entry name" value="Cyclin-like"/>
    <property type="match status" value="2"/>
</dbReference>
<dbReference type="InterPro" id="IPR036915">
    <property type="entry name" value="Cyclin-like_sf"/>
</dbReference>
<dbReference type="CDD" id="cd20524">
    <property type="entry name" value="CYCLIN_CCNH_rpt1"/>
    <property type="match status" value="1"/>
</dbReference>
<reference evidence="5" key="1">
    <citation type="journal article" date="2020" name="Fungal Divers.">
        <title>Resolving the Mortierellaceae phylogeny through synthesis of multi-gene phylogenetics and phylogenomics.</title>
        <authorList>
            <person name="Vandepol N."/>
            <person name="Liber J."/>
            <person name="Desiro A."/>
            <person name="Na H."/>
            <person name="Kennedy M."/>
            <person name="Barry K."/>
            <person name="Grigoriev I.V."/>
            <person name="Miller A.N."/>
            <person name="O'Donnell K."/>
            <person name="Stajich J.E."/>
            <person name="Bonito G."/>
        </authorList>
    </citation>
    <scope>NUCLEOTIDE SEQUENCE</scope>
    <source>
        <strain evidence="5">NVP1</strain>
    </source>
</reference>
<evidence type="ECO:0000313" key="5">
    <source>
        <dbReference type="EMBL" id="KAF9338393.1"/>
    </source>
</evidence>
<dbReference type="InterPro" id="IPR006671">
    <property type="entry name" value="Cyclin_N"/>
</dbReference>
<keyword evidence="6" id="KW-1185">Reference proteome</keyword>
<accession>A0A9P5VR92</accession>
<evidence type="ECO:0000256" key="3">
    <source>
        <dbReference type="SAM" id="MobiDB-lite"/>
    </source>
</evidence>
<dbReference type="EMBL" id="JAAAUY010000002">
    <property type="protein sequence ID" value="KAF9338393.1"/>
    <property type="molecule type" value="Genomic_DNA"/>
</dbReference>
<feature type="domain" description="Cyclin-like" evidence="4">
    <location>
        <begin position="242"/>
        <end position="322"/>
    </location>
</feature>
<proteinExistence type="inferred from homology"/>
<dbReference type="SUPFAM" id="SSF47954">
    <property type="entry name" value="Cyclin-like"/>
    <property type="match status" value="2"/>
</dbReference>
<dbReference type="InterPro" id="IPR043198">
    <property type="entry name" value="Cyclin/Ssn8"/>
</dbReference>
<evidence type="ECO:0000256" key="1">
    <source>
        <dbReference type="ARBA" id="ARBA00023127"/>
    </source>
</evidence>
<dbReference type="Pfam" id="PF00134">
    <property type="entry name" value="Cyclin_N"/>
    <property type="match status" value="1"/>
</dbReference>
<dbReference type="PANTHER" id="PTHR10026">
    <property type="entry name" value="CYCLIN"/>
    <property type="match status" value="1"/>
</dbReference>
<evidence type="ECO:0000259" key="4">
    <source>
        <dbReference type="SMART" id="SM00385"/>
    </source>
</evidence>
<dbReference type="Pfam" id="PF16899">
    <property type="entry name" value="Cyclin_C_2"/>
    <property type="match status" value="1"/>
</dbReference>
<dbReference type="InterPro" id="IPR031658">
    <property type="entry name" value="Cyclin_C_2"/>
</dbReference>
<feature type="region of interest" description="Disordered" evidence="3">
    <location>
        <begin position="1"/>
        <end position="53"/>
    </location>
</feature>
<dbReference type="GO" id="GO:0016538">
    <property type="term" value="F:cyclin-dependent protein serine/threonine kinase regulator activity"/>
    <property type="evidence" value="ECO:0007669"/>
    <property type="project" value="InterPro"/>
</dbReference>
<keyword evidence="1 2" id="KW-0195">Cyclin</keyword>
<organism evidence="5 6">
    <name type="scientific">Podila minutissima</name>
    <dbReference type="NCBI Taxonomy" id="64525"/>
    <lineage>
        <taxon>Eukaryota</taxon>
        <taxon>Fungi</taxon>
        <taxon>Fungi incertae sedis</taxon>
        <taxon>Mucoromycota</taxon>
        <taxon>Mortierellomycotina</taxon>
        <taxon>Mortierellomycetes</taxon>
        <taxon>Mortierellales</taxon>
        <taxon>Mortierellaceae</taxon>
        <taxon>Podila</taxon>
    </lineage>
</organism>
<dbReference type="GO" id="GO:0006357">
    <property type="term" value="P:regulation of transcription by RNA polymerase II"/>
    <property type="evidence" value="ECO:0007669"/>
    <property type="project" value="InterPro"/>
</dbReference>
<feature type="domain" description="Cyclin-like" evidence="4">
    <location>
        <begin position="138"/>
        <end position="222"/>
    </location>
</feature>
<feature type="compositionally biased region" description="Acidic residues" evidence="3">
    <location>
        <begin position="375"/>
        <end position="390"/>
    </location>
</feature>
<evidence type="ECO:0000313" key="6">
    <source>
        <dbReference type="Proteomes" id="UP000696485"/>
    </source>
</evidence>
<evidence type="ECO:0000256" key="2">
    <source>
        <dbReference type="RuleBase" id="RU000383"/>
    </source>
</evidence>
<comment type="caution">
    <text evidence="5">The sequence shown here is derived from an EMBL/GenBank/DDBJ whole genome shotgun (WGS) entry which is preliminary data.</text>
</comment>
<dbReference type="Proteomes" id="UP000696485">
    <property type="component" value="Unassembled WGS sequence"/>
</dbReference>
<protein>
    <recommendedName>
        <fullName evidence="4">Cyclin-like domain-containing protein</fullName>
    </recommendedName>
</protein>
<feature type="compositionally biased region" description="Polar residues" evidence="3">
    <location>
        <begin position="1"/>
        <end position="41"/>
    </location>
</feature>
<dbReference type="CDD" id="cd20525">
    <property type="entry name" value="CYCLIN_CCNH_rpt2"/>
    <property type="match status" value="1"/>
</dbReference>
<comment type="similarity">
    <text evidence="2">Belongs to the cyclin family.</text>
</comment>
<dbReference type="SMART" id="SM00385">
    <property type="entry name" value="CYCLIN"/>
    <property type="match status" value="2"/>
</dbReference>
<dbReference type="InterPro" id="IPR013763">
    <property type="entry name" value="Cyclin-like_dom"/>
</dbReference>
<sequence>MDVELSNSSTPTSGLTQAMQGTAISNGQGTESENTSAGTNGDTPVDVVKTEDETEVKKTALKNLYEQSTQYNHWRFTQSGLSERRSKMNQEVIAAIQTNIQEERSLRSQQGLSVDDLPTDLNFLTVDEELALLGFYERKIVQIFRFWKLPSYATATAIAYMKRFFLENTAMDYHPKDVMLTCMFLARKTENFLMSIEDFFAVLKSSANSAESILNLEFLVCKNIRFHFTIHHPYRPCLGFFYDMQAVTDNIEKLQKVYDVALKMIDTSLYTDLCFLYQPSQIALAAMRIACREESYDFERYAAYKFKSTEAAAKSYEEVLLPILVSIDQILKQDPRCSEVEKAVASDIDRRLKLCKDPARDPESLLFKQRKRTEQEEDDDDDDDDDDDKNEDNGRAKRQKIKKEDSL</sequence>
<name>A0A9P5VR92_9FUNG</name>
<feature type="region of interest" description="Disordered" evidence="3">
    <location>
        <begin position="365"/>
        <end position="407"/>
    </location>
</feature>